<gene>
    <name evidence="1" type="ORF">WMSIL1_LOCUS2399</name>
</gene>
<accession>A0A564Y2V5</accession>
<evidence type="ECO:0000313" key="2">
    <source>
        <dbReference type="Proteomes" id="UP000321570"/>
    </source>
</evidence>
<dbReference type="AlphaFoldDB" id="A0A564Y2V5"/>
<protein>
    <submittedName>
        <fullName evidence="1">Uncharacterized protein</fullName>
    </submittedName>
</protein>
<dbReference type="Proteomes" id="UP000321570">
    <property type="component" value="Unassembled WGS sequence"/>
</dbReference>
<sequence>MFRNQSCPQYFFPFLQPSVQLKHTCNYVLTRVLIQLTNINILSMHTRHTQTATCPAHLSLFPSSIPSYPFGCLYCGALNTLGLINS</sequence>
<reference evidence="1 2" key="1">
    <citation type="submission" date="2019-07" db="EMBL/GenBank/DDBJ databases">
        <authorList>
            <person name="Jastrzebski P J."/>
            <person name="Paukszto L."/>
            <person name="Jastrzebski P J."/>
        </authorList>
    </citation>
    <scope>NUCLEOTIDE SEQUENCE [LARGE SCALE GENOMIC DNA]</scope>
    <source>
        <strain evidence="1 2">WMS-il1</strain>
    </source>
</reference>
<proteinExistence type="predicted"/>
<dbReference type="EMBL" id="CABIJS010000066">
    <property type="protein sequence ID" value="VUZ41570.1"/>
    <property type="molecule type" value="Genomic_DNA"/>
</dbReference>
<organism evidence="1 2">
    <name type="scientific">Hymenolepis diminuta</name>
    <name type="common">Rat tapeworm</name>
    <dbReference type="NCBI Taxonomy" id="6216"/>
    <lineage>
        <taxon>Eukaryota</taxon>
        <taxon>Metazoa</taxon>
        <taxon>Spiralia</taxon>
        <taxon>Lophotrochozoa</taxon>
        <taxon>Platyhelminthes</taxon>
        <taxon>Cestoda</taxon>
        <taxon>Eucestoda</taxon>
        <taxon>Cyclophyllidea</taxon>
        <taxon>Hymenolepididae</taxon>
        <taxon>Hymenolepis</taxon>
    </lineage>
</organism>
<keyword evidence="2" id="KW-1185">Reference proteome</keyword>
<evidence type="ECO:0000313" key="1">
    <source>
        <dbReference type="EMBL" id="VUZ41570.1"/>
    </source>
</evidence>
<name>A0A564Y2V5_HYMDI</name>